<evidence type="ECO:0000313" key="1">
    <source>
        <dbReference type="EMBL" id="KAJ7359513.1"/>
    </source>
</evidence>
<name>A0AAD7AIB3_9AGAR</name>
<dbReference type="Proteomes" id="UP001218218">
    <property type="component" value="Unassembled WGS sequence"/>
</dbReference>
<proteinExistence type="predicted"/>
<organism evidence="1 2">
    <name type="scientific">Mycena albidolilacea</name>
    <dbReference type="NCBI Taxonomy" id="1033008"/>
    <lineage>
        <taxon>Eukaryota</taxon>
        <taxon>Fungi</taxon>
        <taxon>Dikarya</taxon>
        <taxon>Basidiomycota</taxon>
        <taxon>Agaricomycotina</taxon>
        <taxon>Agaricomycetes</taxon>
        <taxon>Agaricomycetidae</taxon>
        <taxon>Agaricales</taxon>
        <taxon>Marasmiineae</taxon>
        <taxon>Mycenaceae</taxon>
        <taxon>Mycena</taxon>
    </lineage>
</organism>
<sequence length="112" mass="12851">MDRLSQDAKQFHNLGIFSYCYNLRKGTHHPNSVRYPEHRGNFHRLHIYAAKITPRFEFGFGLSLTTFEYSKLPIRGNPRDGVAPSGPGSSLDPWLHDPVVTVQFLRSRTPAR</sequence>
<accession>A0AAD7AIB3</accession>
<comment type="caution">
    <text evidence="1">The sequence shown here is derived from an EMBL/GenBank/DDBJ whole genome shotgun (WGS) entry which is preliminary data.</text>
</comment>
<dbReference type="EMBL" id="JARIHO010000006">
    <property type="protein sequence ID" value="KAJ7359513.1"/>
    <property type="molecule type" value="Genomic_DNA"/>
</dbReference>
<keyword evidence="2" id="KW-1185">Reference proteome</keyword>
<protein>
    <submittedName>
        <fullName evidence="1">Uncharacterized protein</fullName>
    </submittedName>
</protein>
<dbReference type="AlphaFoldDB" id="A0AAD7AIB3"/>
<gene>
    <name evidence="1" type="ORF">DFH08DRAFT_846253</name>
</gene>
<evidence type="ECO:0000313" key="2">
    <source>
        <dbReference type="Proteomes" id="UP001218218"/>
    </source>
</evidence>
<reference evidence="1" key="1">
    <citation type="submission" date="2023-03" db="EMBL/GenBank/DDBJ databases">
        <title>Massive genome expansion in bonnet fungi (Mycena s.s.) driven by repeated elements and novel gene families across ecological guilds.</title>
        <authorList>
            <consortium name="Lawrence Berkeley National Laboratory"/>
            <person name="Harder C.B."/>
            <person name="Miyauchi S."/>
            <person name="Viragh M."/>
            <person name="Kuo A."/>
            <person name="Thoen E."/>
            <person name="Andreopoulos B."/>
            <person name="Lu D."/>
            <person name="Skrede I."/>
            <person name="Drula E."/>
            <person name="Henrissat B."/>
            <person name="Morin E."/>
            <person name="Kohler A."/>
            <person name="Barry K."/>
            <person name="LaButti K."/>
            <person name="Morin E."/>
            <person name="Salamov A."/>
            <person name="Lipzen A."/>
            <person name="Mereny Z."/>
            <person name="Hegedus B."/>
            <person name="Baldrian P."/>
            <person name="Stursova M."/>
            <person name="Weitz H."/>
            <person name="Taylor A."/>
            <person name="Grigoriev I.V."/>
            <person name="Nagy L.G."/>
            <person name="Martin F."/>
            <person name="Kauserud H."/>
        </authorList>
    </citation>
    <scope>NUCLEOTIDE SEQUENCE</scope>
    <source>
        <strain evidence="1">CBHHK002</strain>
    </source>
</reference>